<dbReference type="CDD" id="cd02947">
    <property type="entry name" value="TRX_family"/>
    <property type="match status" value="1"/>
</dbReference>
<dbReference type="PROSITE" id="PS51352">
    <property type="entry name" value="THIOREDOXIN_2"/>
    <property type="match status" value="1"/>
</dbReference>
<evidence type="ECO:0000259" key="1">
    <source>
        <dbReference type="PROSITE" id="PS51352"/>
    </source>
</evidence>
<dbReference type="InterPro" id="IPR036249">
    <property type="entry name" value="Thioredoxin-like_sf"/>
</dbReference>
<dbReference type="InterPro" id="IPR013766">
    <property type="entry name" value="Thioredoxin_domain"/>
</dbReference>
<gene>
    <name evidence="2" type="ORF">DD235_02820</name>
</gene>
<evidence type="ECO:0000313" key="2">
    <source>
        <dbReference type="EMBL" id="PWF25112.1"/>
    </source>
</evidence>
<proteinExistence type="predicted"/>
<comment type="caution">
    <text evidence="2">The sequence shown here is derived from an EMBL/GenBank/DDBJ whole genome shotgun (WGS) entry which is preliminary data.</text>
</comment>
<name>A0A2V1K821_9BURK</name>
<accession>A0A2V1K821</accession>
<dbReference type="EMBL" id="QETA01000001">
    <property type="protein sequence ID" value="PWF25112.1"/>
    <property type="molecule type" value="Genomic_DNA"/>
</dbReference>
<sequence length="155" mass="17108">MPSYALPAPLPPGLSAAHETLQDPDALLVACFCAAWCGTCREYQPRFEALATLHQGRHVFVWIDIEDYPELCGDEDIENFPTLLVCDSRRTLFYGTMLPHIEHLDRLLVSLAEDSAMAKTNAARDEGPIGTRTTLPDIRALFAGQAEKVATQHAD</sequence>
<reference evidence="3" key="1">
    <citation type="submission" date="2018-05" db="EMBL/GenBank/DDBJ databases">
        <authorList>
            <person name="Li Y."/>
        </authorList>
    </citation>
    <scope>NUCLEOTIDE SEQUENCE [LARGE SCALE GENOMIC DNA]</scope>
    <source>
        <strain evidence="3">3d-2-2</strain>
    </source>
</reference>
<feature type="domain" description="Thioredoxin" evidence="1">
    <location>
        <begin position="1"/>
        <end position="147"/>
    </location>
</feature>
<dbReference type="RefSeq" id="WP_109060515.1">
    <property type="nucleotide sequence ID" value="NZ_QETA01000001.1"/>
</dbReference>
<organism evidence="2 3">
    <name type="scientific">Corticimicrobacter populi</name>
    <dbReference type="NCBI Taxonomy" id="2175229"/>
    <lineage>
        <taxon>Bacteria</taxon>
        <taxon>Pseudomonadati</taxon>
        <taxon>Pseudomonadota</taxon>
        <taxon>Betaproteobacteria</taxon>
        <taxon>Burkholderiales</taxon>
        <taxon>Alcaligenaceae</taxon>
        <taxon>Corticimicrobacter</taxon>
    </lineage>
</organism>
<dbReference type="SUPFAM" id="SSF52833">
    <property type="entry name" value="Thioredoxin-like"/>
    <property type="match status" value="1"/>
</dbReference>
<dbReference type="AlphaFoldDB" id="A0A2V1K821"/>
<dbReference type="Proteomes" id="UP000245212">
    <property type="component" value="Unassembled WGS sequence"/>
</dbReference>
<dbReference type="Gene3D" id="3.40.30.10">
    <property type="entry name" value="Glutaredoxin"/>
    <property type="match status" value="1"/>
</dbReference>
<evidence type="ECO:0000313" key="3">
    <source>
        <dbReference type="Proteomes" id="UP000245212"/>
    </source>
</evidence>
<protein>
    <submittedName>
        <fullName evidence="2">Thioredoxin</fullName>
    </submittedName>
</protein>
<keyword evidence="3" id="KW-1185">Reference proteome</keyword>
<dbReference type="Pfam" id="PF00085">
    <property type="entry name" value="Thioredoxin"/>
    <property type="match status" value="1"/>
</dbReference>